<feature type="domain" description="Glycoside hydrolase family 31 TIM barrel" evidence="3">
    <location>
        <begin position="184"/>
        <end position="473"/>
    </location>
</feature>
<keyword evidence="2 5" id="KW-0378">Hydrolase</keyword>
<dbReference type="SMR" id="A2DCR1"/>
<dbReference type="Gene3D" id="3.20.20.80">
    <property type="entry name" value="Glycosidases"/>
    <property type="match status" value="1"/>
</dbReference>
<dbReference type="OrthoDB" id="1334205at2759"/>
<dbReference type="EMBL" id="DS113188">
    <property type="protein sequence ID" value="EAY21685.1"/>
    <property type="molecule type" value="Genomic_DNA"/>
</dbReference>
<dbReference type="Pfam" id="PF01055">
    <property type="entry name" value="Glyco_hydro_31_2nd"/>
    <property type="match status" value="1"/>
</dbReference>
<dbReference type="Proteomes" id="UP000001542">
    <property type="component" value="Unassembled WGS sequence"/>
</dbReference>
<evidence type="ECO:0000256" key="2">
    <source>
        <dbReference type="RuleBase" id="RU361185"/>
    </source>
</evidence>
<evidence type="ECO:0000259" key="3">
    <source>
        <dbReference type="Pfam" id="PF01055"/>
    </source>
</evidence>
<name>A2DCR1_TRIV3</name>
<sequence length="828" mass="96502">MSKNFEPLSDPASIVQWGNYRITVLTNRCIRIEYNSEKKFVDQATISFINRKMPVVQFESIPTDEHLTIKTDTLTLIAKSKECQPNEENFQIFAEKFAWKFGTKPEKDLFGTIRTLDMVTGSCPLGPGLISRDGFTFYEDKSAYIFEDGSVQPNTSEIDCYFFGYDHDYKVCLHDFLQMSGKNPIISRYAYGIWWSRYWPYTSQEMINVADEFIKHNIPLSVYVIDMDWHCDGWTGYTWNKKLIPDPQNLLDELHKRGLQVTMNLHPAEGIQSHEMQYEKMAKRMGVTPPEPVKFCGSDPKFMTNYFDCVLHPLEEQGVDFWWIDWQQQNDEKVDPLITLNNWHFKDNGRKRRPLILSRWCGLGGQRYPIGFSGDTFVEWSSLQFQPYFTSTAANIGFNYWSHDIGGHYGGHETGELYLRWVQTGALFPILRMHSNRNIFHERLPWGYEKTIEELAIKAMQFHCKLTPLFYSLSFGDQIIKPMYYDYQESESAYNCPSQFLIGNDIIACPITNPIDKDLGHSFIAVWLPDDSLWFDYQTGRQYKGGWHMIYGNLSTIPLFVRAGGLVPLQDKKEATFEVFPCGETSFTVIDDDGGLTNGSDSFKTKVTTKMTEDAFEIKFEGEGNQKFIKDKKVIVKIRQTESEKVTFENCRAEKVTLENNTLTIILKSYKYPFTIKHNLVLSKYEKPLPQDIFNFIKPMDLEMWVKFHLYQDLEKNGFIASLEQQYLPPKLLMHLLYYTKDCGFYEYPDDTGVDASVIFSNCDDFEYNLVRVSDRYKVETVHDFVPKNGLIFRRSQEKAQKCKTFDILESRTDLTYGFGPFTFKVEF</sequence>
<reference evidence="5" key="1">
    <citation type="submission" date="2006-10" db="EMBL/GenBank/DDBJ databases">
        <authorList>
            <person name="Amadeo P."/>
            <person name="Zhao Q."/>
            <person name="Wortman J."/>
            <person name="Fraser-Liggett C."/>
            <person name="Carlton J."/>
        </authorList>
    </citation>
    <scope>NUCLEOTIDE SEQUENCE</scope>
    <source>
        <strain evidence="5">G3</strain>
    </source>
</reference>
<protein>
    <submittedName>
        <fullName evidence="5">Glycosyl hydrolases family 31 protein</fullName>
    </submittedName>
</protein>
<keyword evidence="6" id="KW-1185">Reference proteome</keyword>
<dbReference type="OMA" id="FNTWHYG"/>
<evidence type="ECO:0000313" key="6">
    <source>
        <dbReference type="Proteomes" id="UP000001542"/>
    </source>
</evidence>
<dbReference type="SUPFAM" id="SSF51011">
    <property type="entry name" value="Glycosyl hydrolase domain"/>
    <property type="match status" value="1"/>
</dbReference>
<dbReference type="GO" id="GO:0005975">
    <property type="term" value="P:carbohydrate metabolic process"/>
    <property type="evidence" value="ECO:0007669"/>
    <property type="project" value="InterPro"/>
</dbReference>
<dbReference type="InterPro" id="IPR013780">
    <property type="entry name" value="Glyco_hydro_b"/>
</dbReference>
<organism evidence="5 6">
    <name type="scientific">Trichomonas vaginalis (strain ATCC PRA-98 / G3)</name>
    <dbReference type="NCBI Taxonomy" id="412133"/>
    <lineage>
        <taxon>Eukaryota</taxon>
        <taxon>Metamonada</taxon>
        <taxon>Parabasalia</taxon>
        <taxon>Trichomonadida</taxon>
        <taxon>Trichomonadidae</taxon>
        <taxon>Trichomonas</taxon>
    </lineage>
</organism>
<dbReference type="STRING" id="5722.A2DCR1"/>
<dbReference type="InterPro" id="IPR000322">
    <property type="entry name" value="Glyco_hydro_31_TIM"/>
</dbReference>
<comment type="similarity">
    <text evidence="1 2">Belongs to the glycosyl hydrolase 31 family.</text>
</comment>
<dbReference type="InParanoid" id="A2DCR1"/>
<dbReference type="InterPro" id="IPR017853">
    <property type="entry name" value="GH"/>
</dbReference>
<dbReference type="Gene3D" id="2.60.40.1180">
    <property type="entry name" value="Golgi alpha-mannosidase II"/>
    <property type="match status" value="2"/>
</dbReference>
<dbReference type="PANTHER" id="PTHR22762:SF89">
    <property type="entry name" value="ALPHA-XYLOSIDASE"/>
    <property type="match status" value="1"/>
</dbReference>
<evidence type="ECO:0000256" key="1">
    <source>
        <dbReference type="ARBA" id="ARBA00007806"/>
    </source>
</evidence>
<dbReference type="CDD" id="cd06595">
    <property type="entry name" value="GH31_u1"/>
    <property type="match status" value="1"/>
</dbReference>
<feature type="domain" description="Glycosyl hydrolase family 31 C-terminal" evidence="4">
    <location>
        <begin position="476"/>
        <end position="565"/>
    </location>
</feature>
<dbReference type="VEuPathDB" id="TrichDB:TVAG_237110"/>
<dbReference type="RefSeq" id="XP_001582671.1">
    <property type="nucleotide sequence ID" value="XM_001582621.1"/>
</dbReference>
<proteinExistence type="inferred from homology"/>
<dbReference type="PANTHER" id="PTHR22762">
    <property type="entry name" value="ALPHA-GLUCOSIDASE"/>
    <property type="match status" value="1"/>
</dbReference>
<dbReference type="AlphaFoldDB" id="A2DCR1"/>
<dbReference type="VEuPathDB" id="TrichDB:TVAGG3_0607180"/>
<dbReference type="eggNOG" id="KOG1066">
    <property type="taxonomic scope" value="Eukaryota"/>
</dbReference>
<dbReference type="GO" id="GO:0090599">
    <property type="term" value="F:alpha-glucosidase activity"/>
    <property type="evidence" value="ECO:0000318"/>
    <property type="project" value="GO_Central"/>
</dbReference>
<dbReference type="KEGG" id="tva:5467224"/>
<reference evidence="5" key="2">
    <citation type="journal article" date="2007" name="Science">
        <title>Draft genome sequence of the sexually transmitted pathogen Trichomonas vaginalis.</title>
        <authorList>
            <person name="Carlton J.M."/>
            <person name="Hirt R.P."/>
            <person name="Silva J.C."/>
            <person name="Delcher A.L."/>
            <person name="Schatz M."/>
            <person name="Zhao Q."/>
            <person name="Wortman J.R."/>
            <person name="Bidwell S.L."/>
            <person name="Alsmark U.C.M."/>
            <person name="Besteiro S."/>
            <person name="Sicheritz-Ponten T."/>
            <person name="Noel C.J."/>
            <person name="Dacks J.B."/>
            <person name="Foster P.G."/>
            <person name="Simillion C."/>
            <person name="Van de Peer Y."/>
            <person name="Miranda-Saavedra D."/>
            <person name="Barton G.J."/>
            <person name="Westrop G.D."/>
            <person name="Mueller S."/>
            <person name="Dessi D."/>
            <person name="Fiori P.L."/>
            <person name="Ren Q."/>
            <person name="Paulsen I."/>
            <person name="Zhang H."/>
            <person name="Bastida-Corcuera F.D."/>
            <person name="Simoes-Barbosa A."/>
            <person name="Brown M.T."/>
            <person name="Hayes R.D."/>
            <person name="Mukherjee M."/>
            <person name="Okumura C.Y."/>
            <person name="Schneider R."/>
            <person name="Smith A.J."/>
            <person name="Vanacova S."/>
            <person name="Villalvazo M."/>
            <person name="Haas B.J."/>
            <person name="Pertea M."/>
            <person name="Feldblyum T.V."/>
            <person name="Utterback T.R."/>
            <person name="Shu C.L."/>
            <person name="Osoegawa K."/>
            <person name="de Jong P.J."/>
            <person name="Hrdy I."/>
            <person name="Horvathova L."/>
            <person name="Zubacova Z."/>
            <person name="Dolezal P."/>
            <person name="Malik S.B."/>
            <person name="Logsdon J.M. Jr."/>
            <person name="Henze K."/>
            <person name="Gupta A."/>
            <person name="Wang C.C."/>
            <person name="Dunne R.L."/>
            <person name="Upcroft J.A."/>
            <person name="Upcroft P."/>
            <person name="White O."/>
            <person name="Salzberg S.L."/>
            <person name="Tang P."/>
            <person name="Chiu C.-H."/>
            <person name="Lee Y.-S."/>
            <person name="Embley T.M."/>
            <person name="Coombs G.H."/>
            <person name="Mottram J.C."/>
            <person name="Tachezy J."/>
            <person name="Fraser-Liggett C.M."/>
            <person name="Johnson P.J."/>
        </authorList>
    </citation>
    <scope>NUCLEOTIDE SEQUENCE [LARGE SCALE GENOMIC DNA]</scope>
    <source>
        <strain evidence="5">G3</strain>
    </source>
</reference>
<dbReference type="SUPFAM" id="SSF51445">
    <property type="entry name" value="(Trans)glycosidases"/>
    <property type="match status" value="1"/>
</dbReference>
<gene>
    <name evidence="5" type="ORF">TVAG_237110</name>
</gene>
<accession>A2DCR1</accession>
<evidence type="ECO:0000313" key="5">
    <source>
        <dbReference type="EMBL" id="EAY21685.1"/>
    </source>
</evidence>
<dbReference type="InterPro" id="IPR048395">
    <property type="entry name" value="Glyco_hydro_31_C"/>
</dbReference>
<dbReference type="GO" id="GO:0006491">
    <property type="term" value="P:N-glycan processing"/>
    <property type="evidence" value="ECO:0000318"/>
    <property type="project" value="GO_Central"/>
</dbReference>
<evidence type="ECO:0000259" key="4">
    <source>
        <dbReference type="Pfam" id="PF21365"/>
    </source>
</evidence>
<keyword evidence="2" id="KW-0326">Glycosidase</keyword>
<dbReference type="Pfam" id="PF21365">
    <property type="entry name" value="Glyco_hydro_31_3rd"/>
    <property type="match status" value="1"/>
</dbReference>